<feature type="compositionally biased region" description="Polar residues" evidence="1">
    <location>
        <begin position="1"/>
        <end position="24"/>
    </location>
</feature>
<dbReference type="GO" id="GO:0003677">
    <property type="term" value="F:DNA binding"/>
    <property type="evidence" value="ECO:0007669"/>
    <property type="project" value="UniProtKB-KW"/>
</dbReference>
<dbReference type="Proteomes" id="UP001165283">
    <property type="component" value="Unassembled WGS sequence"/>
</dbReference>
<dbReference type="Gene3D" id="1.10.1660.10">
    <property type="match status" value="1"/>
</dbReference>
<dbReference type="EMBL" id="JAGSOV010000040">
    <property type="protein sequence ID" value="MCO1657156.1"/>
    <property type="molecule type" value="Genomic_DNA"/>
</dbReference>
<accession>A0ABT1A2H2</accession>
<keyword evidence="4" id="KW-1185">Reference proteome</keyword>
<proteinExistence type="predicted"/>
<keyword evidence="3" id="KW-0238">DNA-binding</keyword>
<name>A0ABT1A2H2_9PSEU</name>
<dbReference type="InterPro" id="IPR009061">
    <property type="entry name" value="DNA-bd_dom_put_sf"/>
</dbReference>
<feature type="region of interest" description="Disordered" evidence="1">
    <location>
        <begin position="1"/>
        <end position="46"/>
    </location>
</feature>
<organism evidence="3 4">
    <name type="scientific">Pseudonocardia humida</name>
    <dbReference type="NCBI Taxonomy" id="2800819"/>
    <lineage>
        <taxon>Bacteria</taxon>
        <taxon>Bacillati</taxon>
        <taxon>Actinomycetota</taxon>
        <taxon>Actinomycetes</taxon>
        <taxon>Pseudonocardiales</taxon>
        <taxon>Pseudonocardiaceae</taxon>
        <taxon>Pseudonocardia</taxon>
    </lineage>
</organism>
<comment type="caution">
    <text evidence="3">The sequence shown here is derived from an EMBL/GenBank/DDBJ whole genome shotgun (WGS) entry which is preliminary data.</text>
</comment>
<dbReference type="PROSITE" id="PS50937">
    <property type="entry name" value="HTH_MERR_2"/>
    <property type="match status" value="1"/>
</dbReference>
<dbReference type="Pfam" id="PF00376">
    <property type="entry name" value="MerR"/>
    <property type="match status" value="1"/>
</dbReference>
<protein>
    <submittedName>
        <fullName evidence="3">MerR family DNA-binding transcriptional regulator</fullName>
    </submittedName>
</protein>
<reference evidence="3" key="1">
    <citation type="submission" date="2021-04" db="EMBL/GenBank/DDBJ databases">
        <title>Pseudonocardia sp. nov., isolated from sandy soil of mangrove forest.</title>
        <authorList>
            <person name="Zan Z."/>
            <person name="Huang R."/>
            <person name="Liu W."/>
        </authorList>
    </citation>
    <scope>NUCLEOTIDE SEQUENCE</scope>
    <source>
        <strain evidence="3">S2-4</strain>
    </source>
</reference>
<sequence length="108" mass="11990">MPQNAHGTTLAPSTHGAQQATLTSAYGDRVADQTGEEPDDAARPRLLTTGELAKALGLRPRTIQKYRAEGLITPAEESIGGHARWVEADVRDQMRELRERRKRERDSE</sequence>
<dbReference type="SUPFAM" id="SSF46955">
    <property type="entry name" value="Putative DNA-binding domain"/>
    <property type="match status" value="1"/>
</dbReference>
<evidence type="ECO:0000256" key="1">
    <source>
        <dbReference type="SAM" id="MobiDB-lite"/>
    </source>
</evidence>
<evidence type="ECO:0000259" key="2">
    <source>
        <dbReference type="PROSITE" id="PS50937"/>
    </source>
</evidence>
<evidence type="ECO:0000313" key="3">
    <source>
        <dbReference type="EMBL" id="MCO1657156.1"/>
    </source>
</evidence>
<dbReference type="InterPro" id="IPR000551">
    <property type="entry name" value="MerR-type_HTH_dom"/>
</dbReference>
<gene>
    <name evidence="3" type="ORF">KDL28_19030</name>
</gene>
<evidence type="ECO:0000313" key="4">
    <source>
        <dbReference type="Proteomes" id="UP001165283"/>
    </source>
</evidence>
<feature type="domain" description="HTH merR-type" evidence="2">
    <location>
        <begin position="46"/>
        <end position="91"/>
    </location>
</feature>